<dbReference type="AlphaFoldDB" id="A0A919XIE9"/>
<dbReference type="EMBL" id="BORQ01000006">
    <property type="protein sequence ID" value="GIO33486.1"/>
    <property type="molecule type" value="Genomic_DNA"/>
</dbReference>
<name>A0A919XIE9_9BACL</name>
<keyword evidence="2" id="KW-1185">Reference proteome</keyword>
<evidence type="ECO:0000313" key="2">
    <source>
        <dbReference type="Proteomes" id="UP000679779"/>
    </source>
</evidence>
<protein>
    <submittedName>
        <fullName evidence="1">Uncharacterized protein</fullName>
    </submittedName>
</protein>
<sequence>MKTGYKKVNSITYFEKSNNLERTRLSILEDYFDMDGKFIESIIAYSELDRNLLTPGLEKPKENKKKMNEPITILAPAMKEDQPGEPKKLTEAESEQVRKHILEFTQTLND</sequence>
<proteinExistence type="predicted"/>
<organism evidence="1 2">
    <name type="scientific">Paenibacillus albilobatus</name>
    <dbReference type="NCBI Taxonomy" id="2716884"/>
    <lineage>
        <taxon>Bacteria</taxon>
        <taxon>Bacillati</taxon>
        <taxon>Bacillota</taxon>
        <taxon>Bacilli</taxon>
        <taxon>Bacillales</taxon>
        <taxon>Paenibacillaceae</taxon>
        <taxon>Paenibacillus</taxon>
    </lineage>
</organism>
<evidence type="ECO:0000313" key="1">
    <source>
        <dbReference type="EMBL" id="GIO33486.1"/>
    </source>
</evidence>
<reference evidence="1" key="1">
    <citation type="submission" date="2021-03" db="EMBL/GenBank/DDBJ databases">
        <title>Antimicrobial resistance genes in bacteria isolated from Japanese honey, and their potential for conferring macrolide and lincosamide resistance in the American foulbrood pathogen Paenibacillus larvae.</title>
        <authorList>
            <person name="Okamoto M."/>
            <person name="Kumagai M."/>
            <person name="Kanamori H."/>
            <person name="Takamatsu D."/>
        </authorList>
    </citation>
    <scope>NUCLEOTIDE SEQUENCE</scope>
    <source>
        <strain evidence="1">J2TS6</strain>
    </source>
</reference>
<comment type="caution">
    <text evidence="1">The sequence shown here is derived from an EMBL/GenBank/DDBJ whole genome shotgun (WGS) entry which is preliminary data.</text>
</comment>
<accession>A0A919XIE9</accession>
<dbReference type="RefSeq" id="WP_160043633.1">
    <property type="nucleotide sequence ID" value="NZ_BORQ01000006.1"/>
</dbReference>
<dbReference type="Proteomes" id="UP000679779">
    <property type="component" value="Unassembled WGS sequence"/>
</dbReference>
<gene>
    <name evidence="1" type="ORF">J2TS6_46270</name>
</gene>